<dbReference type="EMBL" id="JBDFRB010000011">
    <property type="protein sequence ID" value="MEN2745259.1"/>
    <property type="molecule type" value="Genomic_DNA"/>
</dbReference>
<reference evidence="3 4" key="1">
    <citation type="submission" date="2024-05" db="EMBL/GenBank/DDBJ databases">
        <title>Sinomonas sp. nov., isolated from a waste landfill.</title>
        <authorList>
            <person name="Zhao Y."/>
        </authorList>
    </citation>
    <scope>NUCLEOTIDE SEQUENCE [LARGE SCALE GENOMIC DNA]</scope>
    <source>
        <strain evidence="3 4">CCTCC AB2014300</strain>
    </source>
</reference>
<evidence type="ECO:0000256" key="1">
    <source>
        <dbReference type="SAM" id="MobiDB-lite"/>
    </source>
</evidence>
<proteinExistence type="predicted"/>
<sequence>MPEQRQITVRRAPKYVPFLVTGGVLGIIAAAIVSFSAPAPQDYTQESVFGYFMVLFAGAGVLVGAVAALVLDRISLRRAQRATVEEVEEGAEAQPDGAHDAASPSPAGPAPEGSPAGPAAADSPHAHDAASPTPEDPRPGRADTTPDTHE</sequence>
<keyword evidence="2" id="KW-0472">Membrane</keyword>
<evidence type="ECO:0000313" key="3">
    <source>
        <dbReference type="EMBL" id="MEN2745259.1"/>
    </source>
</evidence>
<keyword evidence="4" id="KW-1185">Reference proteome</keyword>
<keyword evidence="2" id="KW-0812">Transmembrane</keyword>
<gene>
    <name evidence="3" type="ORF">ABCQ75_12040</name>
</gene>
<comment type="caution">
    <text evidence="3">The sequence shown here is derived from an EMBL/GenBank/DDBJ whole genome shotgun (WGS) entry which is preliminary data.</text>
</comment>
<dbReference type="Proteomes" id="UP001422074">
    <property type="component" value="Unassembled WGS sequence"/>
</dbReference>
<evidence type="ECO:0000256" key="2">
    <source>
        <dbReference type="SAM" id="Phobius"/>
    </source>
</evidence>
<feature type="compositionally biased region" description="Low complexity" evidence="1">
    <location>
        <begin position="92"/>
        <end position="123"/>
    </location>
</feature>
<feature type="compositionally biased region" description="Basic and acidic residues" evidence="1">
    <location>
        <begin position="135"/>
        <end position="150"/>
    </location>
</feature>
<organism evidence="3 4">
    <name type="scientific">Sinomonas halotolerans</name>
    <dbReference type="NCBI Taxonomy" id="1644133"/>
    <lineage>
        <taxon>Bacteria</taxon>
        <taxon>Bacillati</taxon>
        <taxon>Actinomycetota</taxon>
        <taxon>Actinomycetes</taxon>
        <taxon>Micrococcales</taxon>
        <taxon>Micrococcaceae</taxon>
        <taxon>Sinomonas</taxon>
    </lineage>
</organism>
<evidence type="ECO:0008006" key="5">
    <source>
        <dbReference type="Google" id="ProtNLM"/>
    </source>
</evidence>
<dbReference type="RefSeq" id="WP_345885614.1">
    <property type="nucleotide sequence ID" value="NZ_JBDFRB010000011.1"/>
</dbReference>
<feature type="transmembrane region" description="Helical" evidence="2">
    <location>
        <begin position="49"/>
        <end position="71"/>
    </location>
</feature>
<keyword evidence="2" id="KW-1133">Transmembrane helix</keyword>
<feature type="region of interest" description="Disordered" evidence="1">
    <location>
        <begin position="80"/>
        <end position="150"/>
    </location>
</feature>
<protein>
    <recommendedName>
        <fullName evidence="5">Potassium transporter Trk</fullName>
    </recommendedName>
</protein>
<accession>A0ABU9X1C2</accession>
<name>A0ABU9X1C2_9MICC</name>
<evidence type="ECO:0000313" key="4">
    <source>
        <dbReference type="Proteomes" id="UP001422074"/>
    </source>
</evidence>
<feature type="transmembrane region" description="Helical" evidence="2">
    <location>
        <begin position="15"/>
        <end position="37"/>
    </location>
</feature>